<evidence type="ECO:0000256" key="2">
    <source>
        <dbReference type="ARBA" id="ARBA00001946"/>
    </source>
</evidence>
<dbReference type="PROSITE" id="PS51462">
    <property type="entry name" value="NUDIX"/>
    <property type="match status" value="1"/>
</dbReference>
<dbReference type="PANTHER" id="PTHR12992">
    <property type="entry name" value="NUDIX HYDROLASE"/>
    <property type="match status" value="1"/>
</dbReference>
<proteinExistence type="predicted"/>
<evidence type="ECO:0000313" key="8">
    <source>
        <dbReference type="EMBL" id="SDN09893.1"/>
    </source>
</evidence>
<dbReference type="SUPFAM" id="SSF55811">
    <property type="entry name" value="Nudix"/>
    <property type="match status" value="1"/>
</dbReference>
<evidence type="ECO:0000256" key="1">
    <source>
        <dbReference type="ARBA" id="ARBA00001936"/>
    </source>
</evidence>
<evidence type="ECO:0000259" key="7">
    <source>
        <dbReference type="PROSITE" id="PS51462"/>
    </source>
</evidence>
<dbReference type="CDD" id="cd03426">
    <property type="entry name" value="NUDIX_CoAse_Nudt7"/>
    <property type="match status" value="1"/>
</dbReference>
<name>A0A1G9YN68_9BACT</name>
<keyword evidence="5" id="KW-0460">Magnesium</keyword>
<keyword evidence="4" id="KW-0378">Hydrolase</keyword>
<dbReference type="Pfam" id="PF00293">
    <property type="entry name" value="NUDIX"/>
    <property type="match status" value="1"/>
</dbReference>
<dbReference type="InterPro" id="IPR015797">
    <property type="entry name" value="NUDIX_hydrolase-like_dom_sf"/>
</dbReference>
<accession>A0A1G9YN68</accession>
<dbReference type="AlphaFoldDB" id="A0A1G9YN68"/>
<keyword evidence="3" id="KW-0479">Metal-binding</keyword>
<feature type="domain" description="Nudix hydrolase" evidence="7">
    <location>
        <begin position="47"/>
        <end position="182"/>
    </location>
</feature>
<dbReference type="InterPro" id="IPR000086">
    <property type="entry name" value="NUDIX_hydrolase_dom"/>
</dbReference>
<comment type="cofactor">
    <cofactor evidence="2">
        <name>Mg(2+)</name>
        <dbReference type="ChEBI" id="CHEBI:18420"/>
    </cofactor>
</comment>
<keyword evidence="9" id="KW-1185">Reference proteome</keyword>
<dbReference type="InterPro" id="IPR045121">
    <property type="entry name" value="CoAse"/>
</dbReference>
<organism evidence="8 9">
    <name type="scientific">Siphonobacter aquaeclarae</name>
    <dbReference type="NCBI Taxonomy" id="563176"/>
    <lineage>
        <taxon>Bacteria</taxon>
        <taxon>Pseudomonadati</taxon>
        <taxon>Bacteroidota</taxon>
        <taxon>Cytophagia</taxon>
        <taxon>Cytophagales</taxon>
        <taxon>Cytophagaceae</taxon>
        <taxon>Siphonobacter</taxon>
    </lineage>
</organism>
<keyword evidence="6" id="KW-0464">Manganese</keyword>
<evidence type="ECO:0000313" key="9">
    <source>
        <dbReference type="Proteomes" id="UP000198901"/>
    </source>
</evidence>
<dbReference type="PANTHER" id="PTHR12992:SF11">
    <property type="entry name" value="MITOCHONDRIAL COENZYME A DIPHOSPHATASE NUDT8"/>
    <property type="match status" value="1"/>
</dbReference>
<gene>
    <name evidence="8" type="ORF">SAMN04488090_4978</name>
</gene>
<dbReference type="GO" id="GO:0010945">
    <property type="term" value="F:coenzyme A diphosphatase activity"/>
    <property type="evidence" value="ECO:0007669"/>
    <property type="project" value="InterPro"/>
</dbReference>
<dbReference type="EMBL" id="FNGS01000014">
    <property type="protein sequence ID" value="SDN09893.1"/>
    <property type="molecule type" value="Genomic_DNA"/>
</dbReference>
<protein>
    <submittedName>
        <fullName evidence="8">NUDIX domain-containing protein</fullName>
    </submittedName>
</protein>
<dbReference type="Gene3D" id="3.90.79.10">
    <property type="entry name" value="Nucleoside Triphosphate Pyrophosphohydrolase"/>
    <property type="match status" value="1"/>
</dbReference>
<comment type="cofactor">
    <cofactor evidence="1">
        <name>Mn(2+)</name>
        <dbReference type="ChEBI" id="CHEBI:29035"/>
    </cofactor>
</comment>
<sequence length="213" mass="23902">MNITTASFTEFSEALVRRLQQPLPGETAHQTMATGSRVRFKVQPNERTRQSAVLILFYPYKGEIILPLILRPKYEGVHGGQMAFPGGRMERTDKSLIHTALREAQEEIGIKASDVKVLGSLTKLFIPPSNFWVLPVVGTLNYRPDFYPDPIEVDMIFEVGLQEMMDRGILGTEQREARGVIFDAPYYLLQENKVWGATAMMIAELLAVVAGSE</sequence>
<evidence type="ECO:0000256" key="4">
    <source>
        <dbReference type="ARBA" id="ARBA00022801"/>
    </source>
</evidence>
<evidence type="ECO:0000256" key="3">
    <source>
        <dbReference type="ARBA" id="ARBA00022723"/>
    </source>
</evidence>
<evidence type="ECO:0000256" key="6">
    <source>
        <dbReference type="ARBA" id="ARBA00023211"/>
    </source>
</evidence>
<dbReference type="STRING" id="563176.SAMN04488090_4978"/>
<evidence type="ECO:0000256" key="5">
    <source>
        <dbReference type="ARBA" id="ARBA00022842"/>
    </source>
</evidence>
<reference evidence="8 9" key="1">
    <citation type="submission" date="2016-10" db="EMBL/GenBank/DDBJ databases">
        <authorList>
            <person name="de Groot N.N."/>
        </authorList>
    </citation>
    <scope>NUCLEOTIDE SEQUENCE [LARGE SCALE GENOMIC DNA]</scope>
    <source>
        <strain evidence="8 9">DSM 21668</strain>
    </source>
</reference>
<dbReference type="Proteomes" id="UP000198901">
    <property type="component" value="Unassembled WGS sequence"/>
</dbReference>
<dbReference type="GO" id="GO:0046872">
    <property type="term" value="F:metal ion binding"/>
    <property type="evidence" value="ECO:0007669"/>
    <property type="project" value="UniProtKB-KW"/>
</dbReference>